<name>A0ABR9APG8_9BACT</name>
<gene>
    <name evidence="1" type="ORF">IFO69_18100</name>
</gene>
<reference evidence="1 2" key="1">
    <citation type="submission" date="2020-09" db="EMBL/GenBank/DDBJ databases">
        <title>Echinicola sp. CAU 1574 isolated from sand of Sido Beach.</title>
        <authorList>
            <person name="Kim W."/>
        </authorList>
    </citation>
    <scope>NUCLEOTIDE SEQUENCE [LARGE SCALE GENOMIC DNA]</scope>
    <source>
        <strain evidence="1 2">CAU 1574</strain>
    </source>
</reference>
<dbReference type="Gene3D" id="2.40.30.100">
    <property type="entry name" value="AF2212/PG0164-like"/>
    <property type="match status" value="1"/>
</dbReference>
<protein>
    <submittedName>
        <fullName evidence="1">YdeI/OmpD-associated family protein</fullName>
    </submittedName>
</protein>
<dbReference type="Pfam" id="PF13376">
    <property type="entry name" value="OmdA"/>
    <property type="match status" value="1"/>
</dbReference>
<evidence type="ECO:0000313" key="1">
    <source>
        <dbReference type="EMBL" id="MBD8490672.1"/>
    </source>
</evidence>
<accession>A0ABR9APG8</accession>
<dbReference type="EMBL" id="JACYTQ010000007">
    <property type="protein sequence ID" value="MBD8490672.1"/>
    <property type="molecule type" value="Genomic_DNA"/>
</dbReference>
<dbReference type="Proteomes" id="UP000647133">
    <property type="component" value="Unassembled WGS sequence"/>
</dbReference>
<evidence type="ECO:0000313" key="2">
    <source>
        <dbReference type="Proteomes" id="UP000647133"/>
    </source>
</evidence>
<sequence>MTSLTVTLEKFDNNLWQYHFPIPDDIAESFIVNKNRRVICEIATIKFQAALMKSKDYWFVLINQALKEKLALNQGEPAMLSLVKDKSEFGHEMPEELQVLLDQDDTGNKYFRSLTMGKQRSLVYIVTKVKNSKSRLNKALAIVEHLKDVKGELDFKMLNEKIKHYNNLNIY</sequence>
<keyword evidence="2" id="KW-1185">Reference proteome</keyword>
<proteinExistence type="predicted"/>
<organism evidence="1 2">
    <name type="scientific">Echinicola arenosa</name>
    <dbReference type="NCBI Taxonomy" id="2774144"/>
    <lineage>
        <taxon>Bacteria</taxon>
        <taxon>Pseudomonadati</taxon>
        <taxon>Bacteroidota</taxon>
        <taxon>Cytophagia</taxon>
        <taxon>Cytophagales</taxon>
        <taxon>Cyclobacteriaceae</taxon>
        <taxon>Echinicola</taxon>
    </lineage>
</organism>
<dbReference type="RefSeq" id="WP_192011540.1">
    <property type="nucleotide sequence ID" value="NZ_JACYTQ010000007.1"/>
</dbReference>
<comment type="caution">
    <text evidence="1">The sequence shown here is derived from an EMBL/GenBank/DDBJ whole genome shotgun (WGS) entry which is preliminary data.</text>
</comment>
<dbReference type="InterPro" id="IPR037079">
    <property type="entry name" value="AF2212/PG0164-like_sf"/>
</dbReference>